<dbReference type="GO" id="GO:0016989">
    <property type="term" value="F:sigma factor antagonist activity"/>
    <property type="evidence" value="ECO:0007669"/>
    <property type="project" value="TreeGrafter"/>
</dbReference>
<dbReference type="Proteomes" id="UP000676456">
    <property type="component" value="Unassembled WGS sequence"/>
</dbReference>
<dbReference type="AlphaFoldDB" id="A0A942UK70"/>
<reference evidence="2 3" key="1">
    <citation type="submission" date="2021-05" db="EMBL/GenBank/DDBJ databases">
        <title>Novel Bacillus species.</title>
        <authorList>
            <person name="Liu G."/>
        </authorList>
    </citation>
    <scope>NUCLEOTIDE SEQUENCE [LARGE SCALE GENOMIC DNA]</scope>
    <source>
        <strain evidence="2 3">FJAT-49682</strain>
    </source>
</reference>
<dbReference type="Pfam" id="PF10099">
    <property type="entry name" value="RskA_C"/>
    <property type="match status" value="1"/>
</dbReference>
<keyword evidence="3" id="KW-1185">Reference proteome</keyword>
<evidence type="ECO:0000313" key="3">
    <source>
        <dbReference type="Proteomes" id="UP000676456"/>
    </source>
</evidence>
<feature type="domain" description="Anti-sigma K factor RskA C-terminal" evidence="1">
    <location>
        <begin position="131"/>
        <end position="221"/>
    </location>
</feature>
<comment type="caution">
    <text evidence="2">The sequence shown here is derived from an EMBL/GenBank/DDBJ whole genome shotgun (WGS) entry which is preliminary data.</text>
</comment>
<organism evidence="2 3">
    <name type="scientific">Lederbergia citrea</name>
    <dbReference type="NCBI Taxonomy" id="2833581"/>
    <lineage>
        <taxon>Bacteria</taxon>
        <taxon>Bacillati</taxon>
        <taxon>Bacillota</taxon>
        <taxon>Bacilli</taxon>
        <taxon>Bacillales</taxon>
        <taxon>Bacillaceae</taxon>
        <taxon>Lederbergia</taxon>
    </lineage>
</organism>
<dbReference type="InterPro" id="IPR018764">
    <property type="entry name" value="RskA_C"/>
</dbReference>
<evidence type="ECO:0000259" key="1">
    <source>
        <dbReference type="Pfam" id="PF10099"/>
    </source>
</evidence>
<gene>
    <name evidence="2" type="ORF">KHA91_09530</name>
</gene>
<protein>
    <submittedName>
        <fullName evidence="2">Anti-sigma factor</fullName>
    </submittedName>
</protein>
<dbReference type="GO" id="GO:0005886">
    <property type="term" value="C:plasma membrane"/>
    <property type="evidence" value="ECO:0007669"/>
    <property type="project" value="InterPro"/>
</dbReference>
<dbReference type="PANTHER" id="PTHR37461:SF1">
    <property type="entry name" value="ANTI-SIGMA-K FACTOR RSKA"/>
    <property type="match status" value="1"/>
</dbReference>
<dbReference type="EMBL" id="JAGYPN010000002">
    <property type="protein sequence ID" value="MBS4222981.1"/>
    <property type="molecule type" value="Genomic_DNA"/>
</dbReference>
<dbReference type="GO" id="GO:0006417">
    <property type="term" value="P:regulation of translation"/>
    <property type="evidence" value="ECO:0007669"/>
    <property type="project" value="TreeGrafter"/>
</dbReference>
<sequence length="229" mass="26102">MDKECNNLLSFIADELSLEGKKTFAEHLKHCRECTREYEQMTEAWDSLKWDFAEVEPPELLKTEVMNFIFEKEKKSRKAKLRDWIGNFRRQFTPVTIVIAALSFILLFSNVQLKNELDLPIEVSSTLFLKSADETTASGQAFILQQGEARRLVVQLSNLPPLQGSEVYQVWLLHDGERANAGIFKPNETGEGVLTFNLAQNDQFDQIGITKEPDEFSTQPRGKKIVGSS</sequence>
<name>A0A942UK70_9BACI</name>
<accession>A0A942UK70</accession>
<evidence type="ECO:0000313" key="2">
    <source>
        <dbReference type="EMBL" id="MBS4222981.1"/>
    </source>
</evidence>
<proteinExistence type="predicted"/>
<dbReference type="PANTHER" id="PTHR37461">
    <property type="entry name" value="ANTI-SIGMA-K FACTOR RSKA"/>
    <property type="match status" value="1"/>
</dbReference>
<dbReference type="RefSeq" id="WP_213098033.1">
    <property type="nucleotide sequence ID" value="NZ_JAGYPH010000002.1"/>
</dbReference>
<dbReference type="InterPro" id="IPR051474">
    <property type="entry name" value="Anti-sigma-K/W_factor"/>
</dbReference>